<evidence type="ECO:0000256" key="1">
    <source>
        <dbReference type="SAM" id="MobiDB-lite"/>
    </source>
</evidence>
<reference evidence="3" key="2">
    <citation type="submission" date="2019-06" db="EMBL/GenBank/DDBJ databases">
        <title>Genomics analysis of Aphanomyces spp. identifies a new class of oomycete effector associated with host adaptation.</title>
        <authorList>
            <person name="Gaulin E."/>
        </authorList>
    </citation>
    <scope>NUCLEOTIDE SEQUENCE</scope>
    <source>
        <strain evidence="3">CBS 578.67</strain>
    </source>
</reference>
<dbReference type="AlphaFoldDB" id="A0A485LMY1"/>
<reference evidence="4 5" key="1">
    <citation type="submission" date="2019-03" db="EMBL/GenBank/DDBJ databases">
        <authorList>
            <person name="Gaulin E."/>
            <person name="Dumas B."/>
        </authorList>
    </citation>
    <scope>NUCLEOTIDE SEQUENCE [LARGE SCALE GENOMIC DNA]</scope>
    <source>
        <strain evidence="4">CBS 568.67</strain>
    </source>
</reference>
<keyword evidence="5" id="KW-1185">Reference proteome</keyword>
<evidence type="ECO:0000313" key="3">
    <source>
        <dbReference type="EMBL" id="KAF0686533.1"/>
    </source>
</evidence>
<gene>
    <name evidence="4" type="primary">Aste57867_21663</name>
    <name evidence="3" type="ORF">As57867_021594</name>
    <name evidence="4" type="ORF">ASTE57867_21663</name>
</gene>
<feature type="chain" id="PRO_5036355648" evidence="2">
    <location>
        <begin position="16"/>
        <end position="295"/>
    </location>
</feature>
<evidence type="ECO:0000256" key="2">
    <source>
        <dbReference type="SAM" id="SignalP"/>
    </source>
</evidence>
<keyword evidence="2" id="KW-0732">Signal</keyword>
<dbReference type="Proteomes" id="UP000332933">
    <property type="component" value="Unassembled WGS sequence"/>
</dbReference>
<sequence length="295" mass="33416">MRAALILAFVAAATSYQQNAMWAAEVNDDAPPLLGAPGTPAYPTQPDNPSVPSKPYVPNNPPTPPYKPPTPVYVPKKKPPTPRVPYKKPTPIYVPYKKPPTHYVPYKKPTTPTYVPNKKPYVPYKKPTIPAYVPYNRPPTPAYVPYKKPTPYVPNSPYVPNTPSSYVEPRVAMDESEMMWVVYMADEAIAQGNDAETIDVLLDTANEKYTADEGEMDQALAFLANDGEPNYKWWTSEYWENLLHPRKLQADEHQAPARRMLRALRDALDEVANEDEEREAFLGDILRRSSRFRDP</sequence>
<dbReference type="EMBL" id="CAADRA010007018">
    <property type="protein sequence ID" value="VFT98332.1"/>
    <property type="molecule type" value="Genomic_DNA"/>
</dbReference>
<dbReference type="EMBL" id="VJMH01006992">
    <property type="protein sequence ID" value="KAF0686533.1"/>
    <property type="molecule type" value="Genomic_DNA"/>
</dbReference>
<protein>
    <submittedName>
        <fullName evidence="4">Aste57867_21663 protein</fullName>
    </submittedName>
</protein>
<feature type="region of interest" description="Disordered" evidence="1">
    <location>
        <begin position="28"/>
        <end position="82"/>
    </location>
</feature>
<proteinExistence type="predicted"/>
<name>A0A485LMY1_9STRA</name>
<feature type="compositionally biased region" description="Low complexity" evidence="1">
    <location>
        <begin position="30"/>
        <end position="42"/>
    </location>
</feature>
<dbReference type="PRINTS" id="PR01217">
    <property type="entry name" value="PRICHEXTENSN"/>
</dbReference>
<accession>A0A485LMY1</accession>
<feature type="compositionally biased region" description="Pro residues" evidence="1">
    <location>
        <begin position="58"/>
        <end position="72"/>
    </location>
</feature>
<evidence type="ECO:0000313" key="4">
    <source>
        <dbReference type="EMBL" id="VFT98332.1"/>
    </source>
</evidence>
<organism evidence="4 5">
    <name type="scientific">Aphanomyces stellatus</name>
    <dbReference type="NCBI Taxonomy" id="120398"/>
    <lineage>
        <taxon>Eukaryota</taxon>
        <taxon>Sar</taxon>
        <taxon>Stramenopiles</taxon>
        <taxon>Oomycota</taxon>
        <taxon>Saprolegniomycetes</taxon>
        <taxon>Saprolegniales</taxon>
        <taxon>Verrucalvaceae</taxon>
        <taxon>Aphanomyces</taxon>
    </lineage>
</organism>
<evidence type="ECO:0000313" key="5">
    <source>
        <dbReference type="Proteomes" id="UP000332933"/>
    </source>
</evidence>
<feature type="signal peptide" evidence="2">
    <location>
        <begin position="1"/>
        <end position="15"/>
    </location>
</feature>